<dbReference type="PANTHER" id="PTHR41260">
    <property type="entry name" value="PROTEIN ECSC"/>
    <property type="match status" value="1"/>
</dbReference>
<dbReference type="InterPro" id="IPR024787">
    <property type="entry name" value="EcsC"/>
</dbReference>
<name>A0A437KEQ6_9BACI</name>
<evidence type="ECO:0000313" key="1">
    <source>
        <dbReference type="EMBL" id="RVT65526.1"/>
    </source>
</evidence>
<dbReference type="PANTHER" id="PTHR41260:SF1">
    <property type="entry name" value="PROTEIN ECSC"/>
    <property type="match status" value="1"/>
</dbReference>
<dbReference type="EMBL" id="RZTZ01000002">
    <property type="protein sequence ID" value="RVT65526.1"/>
    <property type="molecule type" value="Genomic_DNA"/>
</dbReference>
<dbReference type="Proteomes" id="UP000288024">
    <property type="component" value="Unassembled WGS sequence"/>
</dbReference>
<accession>A0A437KEQ6</accession>
<dbReference type="AlphaFoldDB" id="A0A437KEQ6"/>
<comment type="caution">
    <text evidence="1">The sequence shown here is derived from an EMBL/GenBank/DDBJ whole genome shotgun (WGS) entry which is preliminary data.</text>
</comment>
<keyword evidence="2" id="KW-1185">Reference proteome</keyword>
<evidence type="ECO:0000313" key="2">
    <source>
        <dbReference type="Proteomes" id="UP000288024"/>
    </source>
</evidence>
<reference evidence="1 2" key="1">
    <citation type="submission" date="2019-01" db="EMBL/GenBank/DDBJ databases">
        <title>Bacillus sp. M5HDSG1-1, whole genome shotgun sequence.</title>
        <authorList>
            <person name="Tuo L."/>
        </authorList>
    </citation>
    <scope>NUCLEOTIDE SEQUENCE [LARGE SCALE GENOMIC DNA]</scope>
    <source>
        <strain evidence="1 2">M5HDSG1-1</strain>
    </source>
</reference>
<dbReference type="Pfam" id="PF12787">
    <property type="entry name" value="EcsC"/>
    <property type="match status" value="1"/>
</dbReference>
<proteinExistence type="predicted"/>
<gene>
    <name evidence="1" type="ORF">EM808_08495</name>
</gene>
<organism evidence="1 2">
    <name type="scientific">Niallia taxi</name>
    <dbReference type="NCBI Taxonomy" id="2499688"/>
    <lineage>
        <taxon>Bacteria</taxon>
        <taxon>Bacillati</taxon>
        <taxon>Bacillota</taxon>
        <taxon>Bacilli</taxon>
        <taxon>Bacillales</taxon>
        <taxon>Bacillaceae</taxon>
        <taxon>Niallia</taxon>
    </lineage>
</organism>
<dbReference type="RefSeq" id="WP_127737743.1">
    <property type="nucleotide sequence ID" value="NZ_CAJCKN010000066.1"/>
</dbReference>
<protein>
    <submittedName>
        <fullName evidence="1">EcsC family protein</fullName>
    </submittedName>
</protein>
<sequence length="266" mass="30806">MTENKAFLLNELEEVKAWEKDQSGLWFWEKLSRLPFKLIDKLTPAFIQNKIGQLLDEMGNYIQSGGKLLSDISSSKKYYKHLNVQHFDEVKDLPLIEMKSAVEKLKKSRKNIATIQGASTGIGGFLTLGIDIPILLSMQIKILQDIAICYGYNPNEKKERIFIIKCLQYVSADVLGKNTILDQLSHFDQEADKVQREVLLEMQGWKEVVFAYRDTFGWKKLFQMVPVFGVVFGAFSNRSMIHDIAETGEMFYRKRKVLERLHNHQH</sequence>